<keyword evidence="6 13" id="KW-0690">Ribosome biogenesis</keyword>
<dbReference type="GO" id="GO:0005730">
    <property type="term" value="C:nucleolus"/>
    <property type="evidence" value="ECO:0007669"/>
    <property type="project" value="UniProtKB-SubCell"/>
</dbReference>
<evidence type="ECO:0000256" key="12">
    <source>
        <dbReference type="ARBA" id="ARBA00093307"/>
    </source>
</evidence>
<evidence type="ECO:0000313" key="15">
    <source>
        <dbReference type="EMBL" id="KAJ1970061.1"/>
    </source>
</evidence>
<evidence type="ECO:0000256" key="10">
    <source>
        <dbReference type="ARBA" id="ARBA00023054"/>
    </source>
</evidence>
<reference evidence="15" key="1">
    <citation type="submission" date="2022-07" db="EMBL/GenBank/DDBJ databases">
        <title>Phylogenomic reconstructions and comparative analyses of Kickxellomycotina fungi.</title>
        <authorList>
            <person name="Reynolds N.K."/>
            <person name="Stajich J.E."/>
            <person name="Barry K."/>
            <person name="Grigoriev I.V."/>
            <person name="Crous P."/>
            <person name="Smith M.E."/>
        </authorList>
    </citation>
    <scope>NUCLEOTIDE SEQUENCE</scope>
    <source>
        <strain evidence="15">RSA 1196</strain>
    </source>
</reference>
<gene>
    <name evidence="15" type="ORF">IWQ62_000221</name>
</gene>
<keyword evidence="8" id="KW-0597">Phosphoprotein</keyword>
<comment type="function">
    <text evidence="1 13">Involved in nucleolar integrity and required for processing of the pre-rRNA for the 60S ribosome subunit.</text>
</comment>
<comment type="subcellular location">
    <subcellularLocation>
        <location evidence="2">Chromosome</location>
    </subcellularLocation>
    <subcellularLocation>
        <location evidence="3 13">Nucleus</location>
        <location evidence="3 13">Nucleolus</location>
    </subcellularLocation>
</comment>
<evidence type="ECO:0000256" key="6">
    <source>
        <dbReference type="ARBA" id="ARBA00022517"/>
    </source>
</evidence>
<sequence>MSASENATTLTSAVVTPSDKPLPTQGRRVSGRVWKQPRKATNRSTMSKGRRQTWEQRQQERLQREATKAREQELKQEKTIRLEQQKEASLLRKKMAAEKERLAQLQAVLSAKKLQRRKRKELKAKARQKH</sequence>
<proteinExistence type="inferred from homology"/>
<evidence type="ECO:0000256" key="14">
    <source>
        <dbReference type="SAM" id="MobiDB-lite"/>
    </source>
</evidence>
<evidence type="ECO:0000256" key="13">
    <source>
        <dbReference type="RuleBase" id="RU363084"/>
    </source>
</evidence>
<keyword evidence="16" id="KW-1185">Reference proteome</keyword>
<dbReference type="Pfam" id="PF03879">
    <property type="entry name" value="Cgr1"/>
    <property type="match status" value="1"/>
</dbReference>
<accession>A0A9W8E6A8</accession>
<keyword evidence="10" id="KW-0175">Coiled coil</keyword>
<evidence type="ECO:0000256" key="4">
    <source>
        <dbReference type="ARBA" id="ARBA00007869"/>
    </source>
</evidence>
<evidence type="ECO:0000256" key="1">
    <source>
        <dbReference type="ARBA" id="ARBA00004090"/>
    </source>
</evidence>
<dbReference type="PANTHER" id="PTHR13557">
    <property type="entry name" value="COILED-COIL DOMAIN-CONTAINING PROTEIN 86"/>
    <property type="match status" value="1"/>
</dbReference>
<keyword evidence="7 13" id="KW-0698">rRNA processing</keyword>
<keyword evidence="9" id="KW-0164">Citrullination</keyword>
<keyword evidence="11 13" id="KW-0539">Nucleus</keyword>
<keyword evidence="5" id="KW-0158">Chromosome</keyword>
<evidence type="ECO:0000256" key="7">
    <source>
        <dbReference type="ARBA" id="ARBA00022552"/>
    </source>
</evidence>
<dbReference type="OrthoDB" id="277961at2759"/>
<feature type="region of interest" description="Disordered" evidence="14">
    <location>
        <begin position="1"/>
        <end position="76"/>
    </location>
</feature>
<evidence type="ECO:0000256" key="9">
    <source>
        <dbReference type="ARBA" id="ARBA00022934"/>
    </source>
</evidence>
<feature type="compositionally biased region" description="Polar residues" evidence="14">
    <location>
        <begin position="1"/>
        <end position="15"/>
    </location>
</feature>
<dbReference type="AlphaFoldDB" id="A0A9W8E6A8"/>
<dbReference type="EMBL" id="JANBPY010000007">
    <property type="protein sequence ID" value="KAJ1970061.1"/>
    <property type="molecule type" value="Genomic_DNA"/>
</dbReference>
<dbReference type="InterPro" id="IPR026570">
    <property type="entry name" value="CCDC86"/>
</dbReference>
<dbReference type="PANTHER" id="PTHR13557:SF1">
    <property type="entry name" value="COILED-COIL DOMAIN-CONTAINING PROTEIN 86"/>
    <property type="match status" value="1"/>
</dbReference>
<evidence type="ECO:0000256" key="5">
    <source>
        <dbReference type="ARBA" id="ARBA00022454"/>
    </source>
</evidence>
<comment type="function">
    <text evidence="12">Required for proper chromosome segregation during mitosis and error-free mitotic progression.</text>
</comment>
<dbReference type="GO" id="GO:0005694">
    <property type="term" value="C:chromosome"/>
    <property type="evidence" value="ECO:0007669"/>
    <property type="project" value="UniProtKB-SubCell"/>
</dbReference>
<organism evidence="15 16">
    <name type="scientific">Dispira parvispora</name>
    <dbReference type="NCBI Taxonomy" id="1520584"/>
    <lineage>
        <taxon>Eukaryota</taxon>
        <taxon>Fungi</taxon>
        <taxon>Fungi incertae sedis</taxon>
        <taxon>Zoopagomycota</taxon>
        <taxon>Kickxellomycotina</taxon>
        <taxon>Dimargaritomycetes</taxon>
        <taxon>Dimargaritales</taxon>
        <taxon>Dimargaritaceae</taxon>
        <taxon>Dispira</taxon>
    </lineage>
</organism>
<protein>
    <recommendedName>
        <fullName evidence="13">rRNA-processing protein</fullName>
    </recommendedName>
</protein>
<dbReference type="GO" id="GO:0006364">
    <property type="term" value="P:rRNA processing"/>
    <property type="evidence" value="ECO:0007669"/>
    <property type="project" value="UniProtKB-UniRule"/>
</dbReference>
<name>A0A9W8E6A8_9FUNG</name>
<dbReference type="InterPro" id="IPR005579">
    <property type="entry name" value="Cgr1-like"/>
</dbReference>
<feature type="compositionally biased region" description="Basic and acidic residues" evidence="14">
    <location>
        <begin position="52"/>
        <end position="76"/>
    </location>
</feature>
<evidence type="ECO:0000256" key="2">
    <source>
        <dbReference type="ARBA" id="ARBA00004286"/>
    </source>
</evidence>
<dbReference type="Proteomes" id="UP001150925">
    <property type="component" value="Unassembled WGS sequence"/>
</dbReference>
<evidence type="ECO:0000256" key="11">
    <source>
        <dbReference type="ARBA" id="ARBA00023242"/>
    </source>
</evidence>
<comment type="similarity">
    <text evidence="4 13">Belongs to the CGR1 family.</text>
</comment>
<evidence type="ECO:0000256" key="3">
    <source>
        <dbReference type="ARBA" id="ARBA00004604"/>
    </source>
</evidence>
<evidence type="ECO:0000313" key="16">
    <source>
        <dbReference type="Proteomes" id="UP001150925"/>
    </source>
</evidence>
<evidence type="ECO:0000256" key="8">
    <source>
        <dbReference type="ARBA" id="ARBA00022553"/>
    </source>
</evidence>
<comment type="caution">
    <text evidence="15">The sequence shown here is derived from an EMBL/GenBank/DDBJ whole genome shotgun (WGS) entry which is preliminary data.</text>
</comment>